<keyword evidence="11" id="KW-0267">Excision nuclease</keyword>
<dbReference type="InterPro" id="IPR041552">
    <property type="entry name" value="UvrA_DNA-bd"/>
</dbReference>
<evidence type="ECO:0000256" key="5">
    <source>
        <dbReference type="ARBA" id="ARBA00022741"/>
    </source>
</evidence>
<evidence type="ECO:0000256" key="1">
    <source>
        <dbReference type="ARBA" id="ARBA00004496"/>
    </source>
</evidence>
<dbReference type="Pfam" id="PF17755">
    <property type="entry name" value="UvrA_DNA-bind"/>
    <property type="match status" value="1"/>
</dbReference>
<dbReference type="GO" id="GO:0006281">
    <property type="term" value="P:DNA repair"/>
    <property type="evidence" value="ECO:0007669"/>
    <property type="project" value="UniProtKB-KW"/>
</dbReference>
<dbReference type="Gene3D" id="1.20.1580.10">
    <property type="entry name" value="ABC transporter ATPase like domain"/>
    <property type="match status" value="1"/>
</dbReference>
<keyword evidence="8" id="KW-0863">Zinc-finger</keyword>
<dbReference type="PROSITE" id="PS00211">
    <property type="entry name" value="ABC_TRANSPORTER_1"/>
    <property type="match status" value="1"/>
</dbReference>
<evidence type="ECO:0000256" key="8">
    <source>
        <dbReference type="ARBA" id="ARBA00022771"/>
    </source>
</evidence>
<evidence type="ECO:0000256" key="13">
    <source>
        <dbReference type="ARBA" id="ARBA00023204"/>
    </source>
</evidence>
<evidence type="ECO:0000259" key="17">
    <source>
        <dbReference type="Pfam" id="PF17755"/>
    </source>
</evidence>
<dbReference type="Gene3D" id="3.40.50.300">
    <property type="entry name" value="P-loop containing nucleotide triphosphate hydrolases"/>
    <property type="match status" value="1"/>
</dbReference>
<evidence type="ECO:0000256" key="15">
    <source>
        <dbReference type="ARBA" id="ARBA00039316"/>
    </source>
</evidence>
<keyword evidence="4" id="KW-0677">Repeat</keyword>
<dbReference type="AlphaFoldDB" id="A0A2X2K2C0"/>
<proteinExistence type="inferred from homology"/>
<keyword evidence="6" id="KW-0227">DNA damage</keyword>
<comment type="subcellular location">
    <subcellularLocation>
        <location evidence="1">Cytoplasm</location>
    </subcellularLocation>
</comment>
<dbReference type="GO" id="GO:0016887">
    <property type="term" value="F:ATP hydrolysis activity"/>
    <property type="evidence" value="ECO:0007669"/>
    <property type="project" value="InterPro"/>
</dbReference>
<gene>
    <name evidence="18" type="primary">uvrA_3</name>
    <name evidence="18" type="ORF">NCTC7878_03421</name>
</gene>
<dbReference type="GO" id="GO:0003677">
    <property type="term" value="F:DNA binding"/>
    <property type="evidence" value="ECO:0007669"/>
    <property type="project" value="UniProtKB-KW"/>
</dbReference>
<keyword evidence="12" id="KW-0238">DNA-binding</keyword>
<keyword evidence="13" id="KW-0234">DNA repair</keyword>
<dbReference type="PANTHER" id="PTHR43152">
    <property type="entry name" value="UVRABC SYSTEM PROTEIN A"/>
    <property type="match status" value="1"/>
</dbReference>
<evidence type="ECO:0000256" key="14">
    <source>
        <dbReference type="ARBA" id="ARBA00038000"/>
    </source>
</evidence>
<dbReference type="SUPFAM" id="SSF52540">
    <property type="entry name" value="P-loop containing nucleoside triphosphate hydrolases"/>
    <property type="match status" value="1"/>
</dbReference>
<keyword evidence="10" id="KW-0067">ATP-binding</keyword>
<keyword evidence="5" id="KW-0547">Nucleotide-binding</keyword>
<evidence type="ECO:0000256" key="2">
    <source>
        <dbReference type="ARBA" id="ARBA00022490"/>
    </source>
</evidence>
<comment type="similarity">
    <text evidence="14">Belongs to the ABC transporter superfamily. UvrA family.</text>
</comment>
<evidence type="ECO:0000256" key="3">
    <source>
        <dbReference type="ARBA" id="ARBA00022723"/>
    </source>
</evidence>
<organism evidence="18 19">
    <name type="scientific">Staphylococcus aureus</name>
    <dbReference type="NCBI Taxonomy" id="1280"/>
    <lineage>
        <taxon>Bacteria</taxon>
        <taxon>Bacillati</taxon>
        <taxon>Bacillota</taxon>
        <taxon>Bacilli</taxon>
        <taxon>Bacillales</taxon>
        <taxon>Staphylococcaceae</taxon>
        <taxon>Staphylococcus</taxon>
    </lineage>
</organism>
<dbReference type="GO" id="GO:0008270">
    <property type="term" value="F:zinc ion binding"/>
    <property type="evidence" value="ECO:0007669"/>
    <property type="project" value="UniProtKB-KW"/>
</dbReference>
<evidence type="ECO:0000256" key="16">
    <source>
        <dbReference type="ARBA" id="ARBA00042156"/>
    </source>
</evidence>
<dbReference type="Proteomes" id="UP000249913">
    <property type="component" value="Unassembled WGS sequence"/>
</dbReference>
<evidence type="ECO:0000256" key="7">
    <source>
        <dbReference type="ARBA" id="ARBA00022769"/>
    </source>
</evidence>
<reference evidence="18 19" key="1">
    <citation type="submission" date="2018-06" db="EMBL/GenBank/DDBJ databases">
        <authorList>
            <consortium name="Pathogen Informatics"/>
            <person name="Doyle S."/>
        </authorList>
    </citation>
    <scope>NUCLEOTIDE SEQUENCE [LARGE SCALE GENOMIC DNA]</scope>
    <source>
        <strain evidence="18 19">NCTC7878</strain>
    </source>
</reference>
<evidence type="ECO:0000256" key="6">
    <source>
        <dbReference type="ARBA" id="ARBA00022763"/>
    </source>
</evidence>
<sequence>MDKPFKKLTERQRDILLYGSGDKEIEFTFTQRQGGTRKRTMVFEGVVPNISRRFHESPSEYTREMMSKYMTELPCETCHGKRLSREALSVYVGGLNIGEVVEYSISQALNYYKNINLSEQDQAIANQILKEIISRLTFLNNVGLEYLTLNRASGTLSGGEAQRIRLATQIGSRLTGVLYVLDEPSIGLHQRDNDRLINTLKEMRDLGNTLIVVEHDDDTMRAADYLVDIGPGAGEHGGQIVSSGTPQKVMKIKNL</sequence>
<dbReference type="GO" id="GO:0005737">
    <property type="term" value="C:cytoplasm"/>
    <property type="evidence" value="ECO:0007669"/>
    <property type="project" value="UniProtKB-SubCell"/>
</dbReference>
<dbReference type="InterPro" id="IPR017871">
    <property type="entry name" value="ABC_transporter-like_CS"/>
</dbReference>
<dbReference type="PANTHER" id="PTHR43152:SF3">
    <property type="entry name" value="UVRABC SYSTEM PROTEIN A"/>
    <property type="match status" value="1"/>
</dbReference>
<accession>A0A2X2K2C0</accession>
<keyword evidence="3" id="KW-0479">Metal-binding</keyword>
<evidence type="ECO:0000313" key="18">
    <source>
        <dbReference type="EMBL" id="SQA00262.1"/>
    </source>
</evidence>
<dbReference type="EMBL" id="UAUX01000016">
    <property type="protein sequence ID" value="SQA00262.1"/>
    <property type="molecule type" value="Genomic_DNA"/>
</dbReference>
<evidence type="ECO:0000256" key="4">
    <source>
        <dbReference type="ARBA" id="ARBA00022737"/>
    </source>
</evidence>
<evidence type="ECO:0000256" key="12">
    <source>
        <dbReference type="ARBA" id="ARBA00023125"/>
    </source>
</evidence>
<evidence type="ECO:0000313" key="19">
    <source>
        <dbReference type="Proteomes" id="UP000249913"/>
    </source>
</evidence>
<dbReference type="Gene3D" id="1.10.8.280">
    <property type="entry name" value="ABC transporter ATPase domain-like"/>
    <property type="match status" value="1"/>
</dbReference>
<evidence type="ECO:0000256" key="11">
    <source>
        <dbReference type="ARBA" id="ARBA00022881"/>
    </source>
</evidence>
<dbReference type="InterPro" id="IPR027417">
    <property type="entry name" value="P-loop_NTPase"/>
</dbReference>
<keyword evidence="2" id="KW-0963">Cytoplasm</keyword>
<name>A0A2X2K2C0_STAAU</name>
<protein>
    <recommendedName>
        <fullName evidence="15">UvrABC system protein A</fullName>
    </recommendedName>
    <alternativeName>
        <fullName evidence="16">Excinuclease ABC subunit A</fullName>
    </alternativeName>
</protein>
<feature type="domain" description="UvrA DNA-binding" evidence="17">
    <location>
        <begin position="1"/>
        <end position="68"/>
    </location>
</feature>
<dbReference type="GO" id="GO:0004518">
    <property type="term" value="F:nuclease activity"/>
    <property type="evidence" value="ECO:0007669"/>
    <property type="project" value="UniProtKB-KW"/>
</dbReference>
<keyword evidence="9" id="KW-0862">Zinc</keyword>
<evidence type="ECO:0000256" key="9">
    <source>
        <dbReference type="ARBA" id="ARBA00022833"/>
    </source>
</evidence>
<evidence type="ECO:0000256" key="10">
    <source>
        <dbReference type="ARBA" id="ARBA00022840"/>
    </source>
</evidence>
<dbReference type="GO" id="GO:0005524">
    <property type="term" value="F:ATP binding"/>
    <property type="evidence" value="ECO:0007669"/>
    <property type="project" value="UniProtKB-KW"/>
</dbReference>
<keyword evidence="7" id="KW-0228">DNA excision</keyword>